<name>A0A6J5KS43_9CAUD</name>
<proteinExistence type="predicted"/>
<sequence length="314" mass="36316">MENHDTSAKIKTYKHSFVYITVCKHPEKYGMMYIGSHAQNNSDYLGSGSLLRHYIKKFGKEYFKRTIIKSYADLTLEELHYHENLWIHALDAVNSPLFWNQKRRASGGWVIKDITAHSEKTKLGMRKCGGIEKIQTHARSLEGISKSKRNLLLITDEHRKKAIAKRSANGIWLPKIIERNKMMALGNVWQTRHKEGLLSRDSFIITPVGVFKNAKDASNAFLVTNAAILQRTKSSHYPEWSKMNQNHGPYIDPLHVSESIKEEWHRLFFTKKAHNKVQVTINEVIYSSKAHARSILGWSQSRLENYLLKQEKST</sequence>
<evidence type="ECO:0000313" key="1">
    <source>
        <dbReference type="EMBL" id="CAB4123049.1"/>
    </source>
</evidence>
<evidence type="ECO:0008006" key="2">
    <source>
        <dbReference type="Google" id="ProtNLM"/>
    </source>
</evidence>
<organism evidence="1">
    <name type="scientific">uncultured Caudovirales phage</name>
    <dbReference type="NCBI Taxonomy" id="2100421"/>
    <lineage>
        <taxon>Viruses</taxon>
        <taxon>Duplodnaviria</taxon>
        <taxon>Heunggongvirae</taxon>
        <taxon>Uroviricota</taxon>
        <taxon>Caudoviricetes</taxon>
        <taxon>Peduoviridae</taxon>
        <taxon>Maltschvirus</taxon>
        <taxon>Maltschvirus maltsch</taxon>
    </lineage>
</organism>
<reference evidence="1" key="1">
    <citation type="submission" date="2020-04" db="EMBL/GenBank/DDBJ databases">
        <authorList>
            <person name="Chiriac C."/>
            <person name="Salcher M."/>
            <person name="Ghai R."/>
            <person name="Kavagutti S V."/>
        </authorList>
    </citation>
    <scope>NUCLEOTIDE SEQUENCE</scope>
</reference>
<dbReference type="EMBL" id="LR796167">
    <property type="protein sequence ID" value="CAB4123049.1"/>
    <property type="molecule type" value="Genomic_DNA"/>
</dbReference>
<gene>
    <name evidence="1" type="ORF">UFOVP29_208</name>
</gene>
<accession>A0A6J5KS43</accession>
<protein>
    <recommendedName>
        <fullName evidence="2">Homing endonuclease</fullName>
    </recommendedName>
</protein>